<feature type="transmembrane region" description="Helical" evidence="2">
    <location>
        <begin position="316"/>
        <end position="338"/>
    </location>
</feature>
<dbReference type="NCBIfam" id="TIGR00254">
    <property type="entry name" value="GGDEF"/>
    <property type="match status" value="1"/>
</dbReference>
<dbReference type="InterPro" id="IPR000160">
    <property type="entry name" value="GGDEF_dom"/>
</dbReference>
<protein>
    <recommendedName>
        <fullName evidence="3">GGDEF domain-containing protein</fullName>
    </recommendedName>
</protein>
<feature type="domain" description="GGDEF" evidence="3">
    <location>
        <begin position="406"/>
        <end position="569"/>
    </location>
</feature>
<proteinExistence type="predicted"/>
<feature type="region of interest" description="Disordered" evidence="1">
    <location>
        <begin position="542"/>
        <end position="574"/>
    </location>
</feature>
<dbReference type="EMBL" id="LVWD01000034">
    <property type="protein sequence ID" value="OAD40065.1"/>
    <property type="molecule type" value="Genomic_DNA"/>
</dbReference>
<evidence type="ECO:0000256" key="1">
    <source>
        <dbReference type="SAM" id="MobiDB-lite"/>
    </source>
</evidence>
<dbReference type="EMBL" id="CP017476">
    <property type="protein sequence ID" value="AOW12877.1"/>
    <property type="molecule type" value="Genomic_DNA"/>
</dbReference>
<evidence type="ECO:0000313" key="4">
    <source>
        <dbReference type="EMBL" id="AOW12877.1"/>
    </source>
</evidence>
<dbReference type="Gene3D" id="2.60.40.2380">
    <property type="match status" value="1"/>
</dbReference>
<dbReference type="InterPro" id="IPR052155">
    <property type="entry name" value="Biofilm_reg_signaling"/>
</dbReference>
<evidence type="ECO:0000256" key="2">
    <source>
        <dbReference type="SAM" id="Phobius"/>
    </source>
</evidence>
<feature type="compositionally biased region" description="Acidic residues" evidence="1">
    <location>
        <begin position="551"/>
        <end position="561"/>
    </location>
</feature>
<sequence length="593" mass="66957">MPQPRWDRHQTDRLGTSIKPWVRCLLSIVLLFFAWAGNAQSASPSPQDITAQARFWIDTTGQATIETVSAQGEDTFEPLGKPRSFKLQGAVLWLLIDVPKLDARERMYLTLEASAFTDRVDLYQASTDGGWKRQQAGDHIPVAQWALQDRAPTFALEDSASPGPVWLRMENRPTPLSARVYLISESELQKNRHWAYLMIGGYLGFGLLVMFLGWVHARLYADRAFVAYVVYVACMLGFQVSFTGLGGLFFWSEWAWWNNAAPALFMLWLTASGIWFVREVCAISRHHRGIDRFVVGWSIFGLLFSLVYTLNSTETAFAVLSLYGLLSVILSIALCFWAWRQGERYAGWLLLGFLPVHLAYPFPALRSAGMLPDSWATQYAVLIGSAIEIPLLLYILHRRAKHFNENRTRMRALDSTDPLTGLTVTPVLRLRLRDAIKRARRYGHRCAVLMVELANHSEFVALDGREAGDRALVIAAAKLSRVVRDVDTVCRVADTRFAILVEGPMRSDQIKLLAQHMVAKGLEQTSTLPGETSLRFRVVSAMPPMNPGTQEEAEELEGSQEGEERSILRHLSKKLDELANDPRKMVLHLEQQR</sequence>
<gene>
    <name evidence="4" type="ORF">LPB072_08510</name>
    <name evidence="5" type="ORF">LPB72_18005</name>
</gene>
<keyword evidence="6" id="KW-1185">Reference proteome</keyword>
<dbReference type="KEGG" id="hyl:LPB072_08510"/>
<organism evidence="4 7">
    <name type="scientific">Hydrogenophaga crassostreae</name>
    <dbReference type="NCBI Taxonomy" id="1763535"/>
    <lineage>
        <taxon>Bacteria</taxon>
        <taxon>Pseudomonadati</taxon>
        <taxon>Pseudomonadota</taxon>
        <taxon>Betaproteobacteria</taxon>
        <taxon>Burkholderiales</taxon>
        <taxon>Comamonadaceae</taxon>
        <taxon>Hydrogenophaga</taxon>
    </lineage>
</organism>
<feature type="transmembrane region" description="Helical" evidence="2">
    <location>
        <begin position="194"/>
        <end position="213"/>
    </location>
</feature>
<feature type="transmembrane region" description="Helical" evidence="2">
    <location>
        <begin position="289"/>
        <end position="310"/>
    </location>
</feature>
<name>A0A167GZH4_9BURK</name>
<evidence type="ECO:0000313" key="7">
    <source>
        <dbReference type="Proteomes" id="UP000185680"/>
    </source>
</evidence>
<dbReference type="InterPro" id="IPR043128">
    <property type="entry name" value="Rev_trsase/Diguanyl_cyclase"/>
</dbReference>
<accession>A0A167GZH4</accession>
<keyword evidence="2" id="KW-0472">Membrane</keyword>
<dbReference type="SUPFAM" id="SSF55073">
    <property type="entry name" value="Nucleotide cyclase"/>
    <property type="match status" value="1"/>
</dbReference>
<dbReference type="Gene3D" id="3.30.70.270">
    <property type="match status" value="1"/>
</dbReference>
<keyword evidence="2" id="KW-1133">Transmembrane helix</keyword>
<feature type="transmembrane region" description="Helical" evidence="2">
    <location>
        <begin position="345"/>
        <end position="363"/>
    </location>
</feature>
<dbReference type="Pfam" id="PF00990">
    <property type="entry name" value="GGDEF"/>
    <property type="match status" value="1"/>
</dbReference>
<reference evidence="4 7" key="2">
    <citation type="submission" date="2016-10" db="EMBL/GenBank/DDBJ databases">
        <title>Hydorgenophaga sp. LPB0072 isolated from gastropod.</title>
        <authorList>
            <person name="Kim E."/>
            <person name="Yi H."/>
        </authorList>
    </citation>
    <scope>NUCLEOTIDE SEQUENCE [LARGE SCALE GENOMIC DNA]</scope>
    <source>
        <strain evidence="4 7">LPB0072</strain>
    </source>
</reference>
<dbReference type="Proteomes" id="UP000185680">
    <property type="component" value="Chromosome"/>
</dbReference>
<dbReference type="InterPro" id="IPR011623">
    <property type="entry name" value="7TMR_DISM_rcpt_extracell_dom1"/>
</dbReference>
<dbReference type="Proteomes" id="UP000185657">
    <property type="component" value="Unassembled WGS sequence"/>
</dbReference>
<feature type="transmembrane region" description="Helical" evidence="2">
    <location>
        <begin position="375"/>
        <end position="396"/>
    </location>
</feature>
<reference evidence="5 6" key="1">
    <citation type="submission" date="2016-02" db="EMBL/GenBank/DDBJ databases">
        <title>Draft genome sequence of Hydrogenophaga sp. LPB0072.</title>
        <authorList>
            <person name="Shin S.-K."/>
            <person name="Yi H."/>
        </authorList>
    </citation>
    <scope>NUCLEOTIDE SEQUENCE [LARGE SCALE GENOMIC DNA]</scope>
    <source>
        <strain evidence="5 6">LPB0072</strain>
    </source>
</reference>
<evidence type="ECO:0000313" key="6">
    <source>
        <dbReference type="Proteomes" id="UP000185657"/>
    </source>
</evidence>
<dbReference type="Pfam" id="PF07695">
    <property type="entry name" value="7TMR-DISM_7TM"/>
    <property type="match status" value="1"/>
</dbReference>
<dbReference type="PANTHER" id="PTHR44757:SF2">
    <property type="entry name" value="BIOFILM ARCHITECTURE MAINTENANCE PROTEIN MBAA"/>
    <property type="match status" value="1"/>
</dbReference>
<evidence type="ECO:0000259" key="3">
    <source>
        <dbReference type="SMART" id="SM00267"/>
    </source>
</evidence>
<keyword evidence="2" id="KW-0812">Transmembrane</keyword>
<feature type="transmembrane region" description="Helical" evidence="2">
    <location>
        <begin position="256"/>
        <end position="277"/>
    </location>
</feature>
<dbReference type="SMART" id="SM00267">
    <property type="entry name" value="GGDEF"/>
    <property type="match status" value="1"/>
</dbReference>
<dbReference type="STRING" id="1763535.LPB072_08510"/>
<feature type="transmembrane region" description="Helical" evidence="2">
    <location>
        <begin position="225"/>
        <end position="250"/>
    </location>
</feature>
<dbReference type="InterPro" id="IPR011622">
    <property type="entry name" value="7TMR_DISM_rcpt_extracell_dom2"/>
</dbReference>
<evidence type="ECO:0000313" key="5">
    <source>
        <dbReference type="EMBL" id="OAD40065.1"/>
    </source>
</evidence>
<feature type="compositionally biased region" description="Basic and acidic residues" evidence="1">
    <location>
        <begin position="562"/>
        <end position="574"/>
    </location>
</feature>
<dbReference type="PANTHER" id="PTHR44757">
    <property type="entry name" value="DIGUANYLATE CYCLASE DGCP"/>
    <property type="match status" value="1"/>
</dbReference>
<dbReference type="AlphaFoldDB" id="A0A167GZH4"/>
<dbReference type="InterPro" id="IPR029787">
    <property type="entry name" value="Nucleotide_cyclase"/>
</dbReference>
<dbReference type="Pfam" id="PF07696">
    <property type="entry name" value="7TMR-DISMED2"/>
    <property type="match status" value="1"/>
</dbReference>